<name>A0A8H4RQ80_9HELO</name>
<sequence length="333" mass="37041">MHFLRTILFAAFATAIPLNINLIDVSPEPGALTIDKRFPGNSNSGPEKSKPTKSKPAKSKPAKSKPSKSKPSKSKPSKSKPAKSGGAQAPGTFTTSKDFGGEVRWQDWTSKDGITDGADKDKIYHVKKFIDLVITRAPEDKRTGVFWSGGSTTTADFDNIKEFIKEELKDKAIYYRDVYFPSDMVDQGLPSTLPRSNHYWRMANRNSKALAASVTNGKAYVYMIPNNGRTIFSPSSQTPKDDDPKHGGKASNGEIWYYSELPTLMRNLNIDQIITFHKDAKTNKFVQSVGWDVHKDLDKPRTHIPDTHMDATPIILPAAAERPALKRAEIVRY</sequence>
<proteinExistence type="predicted"/>
<organism evidence="3 4">
    <name type="scientific">Cudoniella acicularis</name>
    <dbReference type="NCBI Taxonomy" id="354080"/>
    <lineage>
        <taxon>Eukaryota</taxon>
        <taxon>Fungi</taxon>
        <taxon>Dikarya</taxon>
        <taxon>Ascomycota</taxon>
        <taxon>Pezizomycotina</taxon>
        <taxon>Leotiomycetes</taxon>
        <taxon>Helotiales</taxon>
        <taxon>Tricladiaceae</taxon>
        <taxon>Cudoniella</taxon>
    </lineage>
</organism>
<feature type="signal peptide" evidence="2">
    <location>
        <begin position="1"/>
        <end position="15"/>
    </location>
</feature>
<keyword evidence="2" id="KW-0732">Signal</keyword>
<evidence type="ECO:0000313" key="4">
    <source>
        <dbReference type="Proteomes" id="UP000566819"/>
    </source>
</evidence>
<accession>A0A8H4RQ80</accession>
<gene>
    <name evidence="3" type="ORF">G7Y89_g5086</name>
</gene>
<comment type="caution">
    <text evidence="3">The sequence shown here is derived from an EMBL/GenBank/DDBJ whole genome shotgun (WGS) entry which is preliminary data.</text>
</comment>
<protein>
    <submittedName>
        <fullName evidence="3">Uncharacterized protein</fullName>
    </submittedName>
</protein>
<evidence type="ECO:0000256" key="2">
    <source>
        <dbReference type="SAM" id="SignalP"/>
    </source>
</evidence>
<dbReference type="AlphaFoldDB" id="A0A8H4RQ80"/>
<evidence type="ECO:0000256" key="1">
    <source>
        <dbReference type="SAM" id="MobiDB-lite"/>
    </source>
</evidence>
<feature type="compositionally biased region" description="Basic residues" evidence="1">
    <location>
        <begin position="51"/>
        <end position="81"/>
    </location>
</feature>
<keyword evidence="4" id="KW-1185">Reference proteome</keyword>
<evidence type="ECO:0000313" key="3">
    <source>
        <dbReference type="EMBL" id="KAF4633036.1"/>
    </source>
</evidence>
<feature type="chain" id="PRO_5034995549" evidence="2">
    <location>
        <begin position="16"/>
        <end position="333"/>
    </location>
</feature>
<dbReference type="OrthoDB" id="4365405at2759"/>
<dbReference type="Proteomes" id="UP000566819">
    <property type="component" value="Unassembled WGS sequence"/>
</dbReference>
<reference evidence="3 4" key="1">
    <citation type="submission" date="2020-03" db="EMBL/GenBank/DDBJ databases">
        <title>Draft Genome Sequence of Cudoniella acicularis.</title>
        <authorList>
            <person name="Buettner E."/>
            <person name="Kellner H."/>
        </authorList>
    </citation>
    <scope>NUCLEOTIDE SEQUENCE [LARGE SCALE GENOMIC DNA]</scope>
    <source>
        <strain evidence="3 4">DSM 108380</strain>
    </source>
</reference>
<feature type="region of interest" description="Disordered" evidence="1">
    <location>
        <begin position="34"/>
        <end position="99"/>
    </location>
</feature>
<dbReference type="EMBL" id="JAAMPI010000295">
    <property type="protein sequence ID" value="KAF4633036.1"/>
    <property type="molecule type" value="Genomic_DNA"/>
</dbReference>